<reference evidence="6" key="1">
    <citation type="submission" date="2020-10" db="EMBL/GenBank/DDBJ databases">
        <authorList>
            <person name="Kikuchi T."/>
        </authorList>
    </citation>
    <scope>NUCLEOTIDE SEQUENCE</scope>
    <source>
        <strain evidence="6">NKZ352</strain>
    </source>
</reference>
<dbReference type="GO" id="GO:0006646">
    <property type="term" value="P:phosphatidylethanolamine biosynthetic process"/>
    <property type="evidence" value="ECO:0007669"/>
    <property type="project" value="InterPro"/>
</dbReference>
<dbReference type="PANTHER" id="PTHR45780">
    <property type="entry name" value="ETHANOLAMINE-PHOSPHATE CYTIDYLYLTRANSFERASE"/>
    <property type="match status" value="1"/>
</dbReference>
<keyword evidence="7" id="KW-1185">Reference proteome</keyword>
<evidence type="ECO:0000256" key="2">
    <source>
        <dbReference type="ARBA" id="ARBA00024191"/>
    </source>
</evidence>
<evidence type="ECO:0000259" key="5">
    <source>
        <dbReference type="Pfam" id="PF01467"/>
    </source>
</evidence>
<sequence length="365" mass="41290">MIFQIVRTFFERKSQKMVSLAPDGKPKGSRVLANGCYDLFHFNHALFLRQSKLYGKKLIVGVFNDEEVETHKGYPVFTEEERCTLTQAVKWVDDVVCDAPYKTTGPSLNQHDCDFCVCGQSLVSTFEGKDSYEEVKRSGRFRQLGRYPGISTLDVVGRVLSNHRSTSINRIEDFEKKALELSTDKSGLSPWTLVIRFNATAQAFEEVVPGRTPALTDKVVYVCGGFDVFNIGHLSFLEAAKDYGHYLIVGVYSDDTISGYGGTNGSILSLQERVLNLLPYKIVDAVIIAPPFKISQEMINRFRIQVVVDGKYPAKNYSIDPFEVPKKKGIHVEVETESDVTTEKVVQRIKTNRSDWERRNKIMKD</sequence>
<evidence type="ECO:0000256" key="3">
    <source>
        <dbReference type="ARBA" id="ARBA00024221"/>
    </source>
</evidence>
<evidence type="ECO:0000313" key="7">
    <source>
        <dbReference type="Proteomes" id="UP000835052"/>
    </source>
</evidence>
<dbReference type="InterPro" id="IPR014729">
    <property type="entry name" value="Rossmann-like_a/b/a_fold"/>
</dbReference>
<proteinExistence type="predicted"/>
<dbReference type="GO" id="GO:0005737">
    <property type="term" value="C:cytoplasm"/>
    <property type="evidence" value="ECO:0007669"/>
    <property type="project" value="TreeGrafter"/>
</dbReference>
<feature type="domain" description="Cytidyltransferase-like" evidence="5">
    <location>
        <begin position="32"/>
        <end position="156"/>
    </location>
</feature>
<dbReference type="Gene3D" id="3.40.50.620">
    <property type="entry name" value="HUPs"/>
    <property type="match status" value="2"/>
</dbReference>
<comment type="caution">
    <text evidence="6">The sequence shown here is derived from an EMBL/GenBank/DDBJ whole genome shotgun (WGS) entry which is preliminary data.</text>
</comment>
<name>A0A8S1H5L3_9PELO</name>
<accession>A0A8S1H5L3</accession>
<dbReference type="GO" id="GO:0004306">
    <property type="term" value="F:ethanolamine-phosphate cytidylyltransferase activity"/>
    <property type="evidence" value="ECO:0007669"/>
    <property type="project" value="UniProtKB-EC"/>
</dbReference>
<dbReference type="Proteomes" id="UP000835052">
    <property type="component" value="Unassembled WGS sequence"/>
</dbReference>
<dbReference type="InterPro" id="IPR004821">
    <property type="entry name" value="Cyt_trans-like"/>
</dbReference>
<dbReference type="InterPro" id="IPR044608">
    <property type="entry name" value="Ect1/PCYT2"/>
</dbReference>
<organism evidence="6 7">
    <name type="scientific">Caenorhabditis auriculariae</name>
    <dbReference type="NCBI Taxonomy" id="2777116"/>
    <lineage>
        <taxon>Eukaryota</taxon>
        <taxon>Metazoa</taxon>
        <taxon>Ecdysozoa</taxon>
        <taxon>Nematoda</taxon>
        <taxon>Chromadorea</taxon>
        <taxon>Rhabditida</taxon>
        <taxon>Rhabditina</taxon>
        <taxon>Rhabditomorpha</taxon>
        <taxon>Rhabditoidea</taxon>
        <taxon>Rhabditidae</taxon>
        <taxon>Peloderinae</taxon>
        <taxon>Caenorhabditis</taxon>
    </lineage>
</organism>
<evidence type="ECO:0000256" key="1">
    <source>
        <dbReference type="ARBA" id="ARBA00005189"/>
    </source>
</evidence>
<evidence type="ECO:0000313" key="6">
    <source>
        <dbReference type="EMBL" id="CAD6191069.1"/>
    </source>
</evidence>
<dbReference type="AlphaFoldDB" id="A0A8S1H5L3"/>
<dbReference type="OrthoDB" id="40021at2759"/>
<evidence type="ECO:0000256" key="4">
    <source>
        <dbReference type="ARBA" id="ARBA00031473"/>
    </source>
</evidence>
<feature type="domain" description="Cytidyltransferase-like" evidence="5">
    <location>
        <begin position="221"/>
        <end position="317"/>
    </location>
</feature>
<dbReference type="NCBIfam" id="TIGR00125">
    <property type="entry name" value="cyt_tran_rel"/>
    <property type="match status" value="2"/>
</dbReference>
<comment type="pathway">
    <text evidence="2">Phospholipid metabolism; phosphatidylethanolamine biosynthesis; phosphatidylethanolamine from ethanolamine: step 2/3.</text>
</comment>
<dbReference type="Pfam" id="PF01467">
    <property type="entry name" value="CTP_transf_like"/>
    <property type="match status" value="2"/>
</dbReference>
<dbReference type="SUPFAM" id="SSF52374">
    <property type="entry name" value="Nucleotidylyl transferase"/>
    <property type="match status" value="2"/>
</dbReference>
<dbReference type="EMBL" id="CAJGYM010000019">
    <property type="protein sequence ID" value="CAD6191069.1"/>
    <property type="molecule type" value="Genomic_DNA"/>
</dbReference>
<dbReference type="EC" id="2.7.7.14" evidence="3"/>
<protein>
    <recommendedName>
        <fullName evidence="3">ethanolamine-phosphate cytidylyltransferase</fullName>
        <ecNumber evidence="3">2.7.7.14</ecNumber>
    </recommendedName>
    <alternativeName>
        <fullName evidence="4">CTP:phosphoethanolamine cytidylyltransferase</fullName>
    </alternativeName>
</protein>
<gene>
    <name evidence="6" type="ORF">CAUJ_LOCUS6988</name>
</gene>
<comment type="pathway">
    <text evidence="1">Lipid metabolism.</text>
</comment>
<dbReference type="PANTHER" id="PTHR45780:SF3">
    <property type="entry name" value="ETHANOLAMINE-PHOSPHATE CYTIDYLYLTRANSFERASE"/>
    <property type="match status" value="1"/>
</dbReference>